<protein>
    <submittedName>
        <fullName evidence="2">PEP-CTERM sorting domain-containing protein</fullName>
    </submittedName>
</protein>
<dbReference type="InterPro" id="IPR013424">
    <property type="entry name" value="Ice-binding_C"/>
</dbReference>
<keyword evidence="3" id="KW-1185">Reference proteome</keyword>
<sequence length="329" mass="34593">MSIQKMSLTASLAAMILMGGGQGQIAEAATFVLYDGTANTLPSQQGELAFGAFYNTSLLSNETRFVTTGEGGATLVTNAVGNTLVGSRYNATYAGYSNYSPFFGIPVNSDFPTLDTTVGFTLSFNLAIHEAFNPSPNEAGFSVLAIADNGWGIELGFTQNSIFSQSGSFTAAQTASYNTSGNTQYDLQVLDQTYRLLVNGTELLMGELQQYGQRSSNPLPFNPYAQTNYLFLGDNSPSSHARVTLFSAQVDTTAGNVNFGGNDSDSGNGGGNDSDSGNGDSGEVDWTDVTNGNGNGENTDEGTTKVPEPSALLGLGAIATFLLRKRFQQ</sequence>
<reference evidence="2 3" key="1">
    <citation type="submission" date="2021-08" db="EMBL/GenBank/DDBJ databases">
        <title>Draft genome sequence of Spirulina subsalsa with high tolerance to salinity and hype-accumulation of phycocyanin.</title>
        <authorList>
            <person name="Pei H."/>
            <person name="Jiang L."/>
        </authorList>
    </citation>
    <scope>NUCLEOTIDE SEQUENCE [LARGE SCALE GENOMIC DNA]</scope>
    <source>
        <strain evidence="2 3">FACHB-351</strain>
    </source>
</reference>
<name>A0ABT3L2K4_9CYAN</name>
<evidence type="ECO:0000256" key="1">
    <source>
        <dbReference type="SAM" id="MobiDB-lite"/>
    </source>
</evidence>
<evidence type="ECO:0000313" key="2">
    <source>
        <dbReference type="EMBL" id="MCW6035736.1"/>
    </source>
</evidence>
<comment type="caution">
    <text evidence="2">The sequence shown here is derived from an EMBL/GenBank/DDBJ whole genome shotgun (WGS) entry which is preliminary data.</text>
</comment>
<proteinExistence type="predicted"/>
<organism evidence="2 3">
    <name type="scientific">Spirulina subsalsa FACHB-351</name>
    <dbReference type="NCBI Taxonomy" id="234711"/>
    <lineage>
        <taxon>Bacteria</taxon>
        <taxon>Bacillati</taxon>
        <taxon>Cyanobacteriota</taxon>
        <taxon>Cyanophyceae</taxon>
        <taxon>Spirulinales</taxon>
        <taxon>Spirulinaceae</taxon>
        <taxon>Spirulina</taxon>
    </lineage>
</organism>
<accession>A0ABT3L2K4</accession>
<evidence type="ECO:0000313" key="3">
    <source>
        <dbReference type="Proteomes" id="UP001526426"/>
    </source>
</evidence>
<dbReference type="EMBL" id="JAIHOM010000019">
    <property type="protein sequence ID" value="MCW6035736.1"/>
    <property type="molecule type" value="Genomic_DNA"/>
</dbReference>
<dbReference type="RefSeq" id="WP_265263451.1">
    <property type="nucleotide sequence ID" value="NZ_JAIHOM010000019.1"/>
</dbReference>
<dbReference type="NCBIfam" id="TIGR02595">
    <property type="entry name" value="PEP_CTERM"/>
    <property type="match status" value="1"/>
</dbReference>
<feature type="region of interest" description="Disordered" evidence="1">
    <location>
        <begin position="255"/>
        <end position="308"/>
    </location>
</feature>
<gene>
    <name evidence="2" type="ORF">K4A83_05540</name>
</gene>
<dbReference type="Proteomes" id="UP001526426">
    <property type="component" value="Unassembled WGS sequence"/>
</dbReference>